<reference evidence="2" key="1">
    <citation type="submission" date="2014-12" db="EMBL/GenBank/DDBJ databases">
        <title>Insight into the proteome of Arion vulgaris.</title>
        <authorList>
            <person name="Aradska J."/>
            <person name="Bulat T."/>
            <person name="Smidak R."/>
            <person name="Sarate P."/>
            <person name="Gangsoo J."/>
            <person name="Sialana F."/>
            <person name="Bilban M."/>
            <person name="Lubec G."/>
        </authorList>
    </citation>
    <scope>NUCLEOTIDE SEQUENCE</scope>
    <source>
        <tissue evidence="2">Skin</tissue>
    </source>
</reference>
<feature type="compositionally biased region" description="Basic and acidic residues" evidence="1">
    <location>
        <begin position="1"/>
        <end position="13"/>
    </location>
</feature>
<dbReference type="EMBL" id="HACG01050498">
    <property type="protein sequence ID" value="CEK97363.1"/>
    <property type="molecule type" value="Transcribed_RNA"/>
</dbReference>
<proteinExistence type="predicted"/>
<dbReference type="AlphaFoldDB" id="A0A0B7BWL7"/>
<evidence type="ECO:0000313" key="2">
    <source>
        <dbReference type="EMBL" id="CEK97363.1"/>
    </source>
</evidence>
<name>A0A0B7BWL7_9EUPU</name>
<organism evidence="2">
    <name type="scientific">Arion vulgaris</name>
    <dbReference type="NCBI Taxonomy" id="1028688"/>
    <lineage>
        <taxon>Eukaryota</taxon>
        <taxon>Metazoa</taxon>
        <taxon>Spiralia</taxon>
        <taxon>Lophotrochozoa</taxon>
        <taxon>Mollusca</taxon>
        <taxon>Gastropoda</taxon>
        <taxon>Heterobranchia</taxon>
        <taxon>Euthyneura</taxon>
        <taxon>Panpulmonata</taxon>
        <taxon>Eupulmonata</taxon>
        <taxon>Stylommatophora</taxon>
        <taxon>Helicina</taxon>
        <taxon>Arionoidea</taxon>
        <taxon>Arionidae</taxon>
        <taxon>Arion</taxon>
    </lineage>
</organism>
<feature type="region of interest" description="Disordered" evidence="1">
    <location>
        <begin position="1"/>
        <end position="29"/>
    </location>
</feature>
<sequence length="84" mass="9576">MVAEDRHSLHDGCDEFEEGNNVNLDIAPSSGHETIQRIRRINGGDREGSFSLNDTTREKDDSIYMDTDDDVIKSLEDFQMENNN</sequence>
<evidence type="ECO:0000256" key="1">
    <source>
        <dbReference type="SAM" id="MobiDB-lite"/>
    </source>
</evidence>
<feature type="non-terminal residue" evidence="2">
    <location>
        <position position="84"/>
    </location>
</feature>
<gene>
    <name evidence="2" type="primary">ORF215557</name>
</gene>
<protein>
    <submittedName>
        <fullName evidence="2">Uncharacterized protein</fullName>
    </submittedName>
</protein>
<accession>A0A0B7BWL7</accession>